<feature type="compositionally biased region" description="Basic and acidic residues" evidence="1">
    <location>
        <begin position="547"/>
        <end position="560"/>
    </location>
</feature>
<proteinExistence type="predicted"/>
<protein>
    <recommendedName>
        <fullName evidence="2">SPIN90/Ldb17 leucine-rich domain-containing protein</fullName>
    </recommendedName>
</protein>
<feature type="region of interest" description="Disordered" evidence="1">
    <location>
        <begin position="546"/>
        <end position="842"/>
    </location>
</feature>
<dbReference type="VEuPathDB" id="FungiDB:PV10_00152"/>
<dbReference type="SUPFAM" id="SSF48371">
    <property type="entry name" value="ARM repeat"/>
    <property type="match status" value="1"/>
</dbReference>
<evidence type="ECO:0000313" key="4">
    <source>
        <dbReference type="Proteomes" id="UP000054302"/>
    </source>
</evidence>
<dbReference type="Proteomes" id="UP000054302">
    <property type="component" value="Unassembled WGS sequence"/>
</dbReference>
<dbReference type="OrthoDB" id="445362at2759"/>
<dbReference type="OMA" id="GQYLTPQ"/>
<accession>A0A0D1ZQJ8</accession>
<dbReference type="GO" id="GO:0051666">
    <property type="term" value="P:actin cortical patch localization"/>
    <property type="evidence" value="ECO:0007669"/>
    <property type="project" value="TreeGrafter"/>
</dbReference>
<evidence type="ECO:0000256" key="1">
    <source>
        <dbReference type="SAM" id="MobiDB-lite"/>
    </source>
</evidence>
<feature type="compositionally biased region" description="Polar residues" evidence="1">
    <location>
        <begin position="663"/>
        <end position="675"/>
    </location>
</feature>
<feature type="compositionally biased region" description="Polar residues" evidence="1">
    <location>
        <begin position="386"/>
        <end position="406"/>
    </location>
</feature>
<name>A0A0D1ZQJ8_EXOME</name>
<feature type="region of interest" description="Disordered" evidence="1">
    <location>
        <begin position="379"/>
        <end position="416"/>
    </location>
</feature>
<feature type="compositionally biased region" description="Basic residues" evidence="1">
    <location>
        <begin position="578"/>
        <end position="604"/>
    </location>
</feature>
<dbReference type="RefSeq" id="XP_016227843.1">
    <property type="nucleotide sequence ID" value="XM_016364194.1"/>
</dbReference>
<organism evidence="3 4">
    <name type="scientific">Exophiala mesophila</name>
    <name type="common">Black yeast-like fungus</name>
    <dbReference type="NCBI Taxonomy" id="212818"/>
    <lineage>
        <taxon>Eukaryota</taxon>
        <taxon>Fungi</taxon>
        <taxon>Dikarya</taxon>
        <taxon>Ascomycota</taxon>
        <taxon>Pezizomycotina</taxon>
        <taxon>Eurotiomycetes</taxon>
        <taxon>Chaetothyriomycetidae</taxon>
        <taxon>Chaetothyriales</taxon>
        <taxon>Herpotrichiellaceae</taxon>
        <taxon>Exophiala</taxon>
    </lineage>
</organism>
<dbReference type="GO" id="GO:0000147">
    <property type="term" value="P:actin cortical patch assembly"/>
    <property type="evidence" value="ECO:0007669"/>
    <property type="project" value="TreeGrafter"/>
</dbReference>
<feature type="domain" description="SPIN90/Ldb17 leucine-rich" evidence="2">
    <location>
        <begin position="186"/>
        <end position="328"/>
    </location>
</feature>
<dbReference type="Pfam" id="PF09431">
    <property type="entry name" value="SPIN90_LRD"/>
    <property type="match status" value="1"/>
</dbReference>
<dbReference type="STRING" id="212818.A0A0D1ZQJ8"/>
<feature type="compositionally biased region" description="Basic and acidic residues" evidence="1">
    <location>
        <begin position="605"/>
        <end position="618"/>
    </location>
</feature>
<feature type="compositionally biased region" description="Pro residues" evidence="1">
    <location>
        <begin position="753"/>
        <end position="765"/>
    </location>
</feature>
<dbReference type="PANTHER" id="PTHR13357:SF1">
    <property type="entry name" value="NCK-INTERACTING PROTEIN WITH SH3 DOMAIN"/>
    <property type="match status" value="1"/>
</dbReference>
<dbReference type="AlphaFoldDB" id="A0A0D1ZQJ8"/>
<feature type="compositionally biased region" description="Basic and acidic residues" evidence="1">
    <location>
        <begin position="706"/>
        <end position="717"/>
    </location>
</feature>
<sequence>MEPEPTHDFEHEDQFWGALDKALSQECHTHSDIDDVLRSYLNLIHECRDQFLQTDNDLGRCALWLQDSSLFSTHADYIRRQFVQCLLEDDEPHVILIATTFLIADARSHDRTYELLNEQGAFCRLVDLILSPRRYGHEDIHRLLMELLYEMSRIQKIKPSDLAHISDDFIKMLFEIIEQVSDDVNDPYHYPTIRVLLVLNEQFMVAAHGPSSDQTGVPLTNKVIKVLSAYGSAYKTFGENIILLLNREDETSLQLLTLKLLYLLFTTPSTYEYFYTNDVHVLVDILIRNLLDLPEEASSLRHTYLRVLYPLLEHTQLQHPPHYKRDELRKLLIVLSGGHLNGTVPDQEGVHSWGHFDAVDETTKRLVKRCQGVTWLFEPEGEQIEQTESPTSENASNPVSPTSPTKSIPPALPAPRKLRKRISSKGSTLTIGQYLTPQLEGARHSSLSMMEVAAQKEKPGVITPSRNPALKQNLRAAIMHEKKERPPLPQARRSGWLRTRAESQMGDHPPPPAENAEPEGNIEAIQVDSLNTVETPPQHELPTIVQQHEEDAVRSPEDPVNKVANKGSTPPELPAPRGSHHHHHIRPHFKKPPPTPKARRWRGKGKNEDEGPGAREPGRFNPSLPSIITTTTSGHKIPAPSPFSPLRKVQENSESLSPEGRHSTSSVSEALSQAQARAVEEVTEAMDQVELGEEKVPSEGQLPDELNQKAKNNEPFHDAASLKGSLHKTGSIVEEDEAPQQFHDAVHTQPERQPSPIPPPLPLTRPPTSRSLSASKMLSQRAGAETSTTPQVEPAALPSKPRVVLTPPGQEPSRGVPGPQYALERSPFLTDDEIEAEVENDS</sequence>
<reference evidence="3 4" key="1">
    <citation type="submission" date="2015-01" db="EMBL/GenBank/DDBJ databases">
        <title>The Genome Sequence of Exophiala mesophila CBS40295.</title>
        <authorList>
            <consortium name="The Broad Institute Genomics Platform"/>
            <person name="Cuomo C."/>
            <person name="de Hoog S."/>
            <person name="Gorbushina A."/>
            <person name="Stielow B."/>
            <person name="Teixiera M."/>
            <person name="Abouelleil A."/>
            <person name="Chapman S.B."/>
            <person name="Priest M."/>
            <person name="Young S.K."/>
            <person name="Wortman J."/>
            <person name="Nusbaum C."/>
            <person name="Birren B."/>
        </authorList>
    </citation>
    <scope>NUCLEOTIDE SEQUENCE [LARGE SCALE GENOMIC DNA]</scope>
    <source>
        <strain evidence="3 4">CBS 40295</strain>
    </source>
</reference>
<dbReference type="InterPro" id="IPR030125">
    <property type="entry name" value="SPIN90/Ldb17"/>
</dbReference>
<dbReference type="InterPro" id="IPR016024">
    <property type="entry name" value="ARM-type_fold"/>
</dbReference>
<dbReference type="GO" id="GO:0030479">
    <property type="term" value="C:actin cortical patch"/>
    <property type="evidence" value="ECO:0007669"/>
    <property type="project" value="TreeGrafter"/>
</dbReference>
<evidence type="ECO:0000259" key="2">
    <source>
        <dbReference type="Pfam" id="PF09431"/>
    </source>
</evidence>
<keyword evidence="4" id="KW-1185">Reference proteome</keyword>
<dbReference type="GO" id="GO:0006897">
    <property type="term" value="P:endocytosis"/>
    <property type="evidence" value="ECO:0007669"/>
    <property type="project" value="TreeGrafter"/>
</dbReference>
<dbReference type="EMBL" id="KN847520">
    <property type="protein sequence ID" value="KIV96269.1"/>
    <property type="molecule type" value="Genomic_DNA"/>
</dbReference>
<dbReference type="GeneID" id="27317997"/>
<dbReference type="PANTHER" id="PTHR13357">
    <property type="entry name" value="SH3 ADAPTER PROTEIN SPIN90 NCK INTERACTING PROTEIN WITH SH3 DOMAIN"/>
    <property type="match status" value="1"/>
</dbReference>
<dbReference type="HOGENOM" id="CLU_017272_0_0_1"/>
<gene>
    <name evidence="3" type="ORF">PV10_00152</name>
</gene>
<evidence type="ECO:0000313" key="3">
    <source>
        <dbReference type="EMBL" id="KIV96269.1"/>
    </source>
</evidence>
<feature type="compositionally biased region" description="Acidic residues" evidence="1">
    <location>
        <begin position="830"/>
        <end position="842"/>
    </location>
</feature>
<dbReference type="InterPro" id="IPR018556">
    <property type="entry name" value="SPIN90/Ldb17_LRD"/>
</dbReference>
<dbReference type="GO" id="GO:0071933">
    <property type="term" value="F:Arp2/3 complex binding"/>
    <property type="evidence" value="ECO:0007669"/>
    <property type="project" value="TreeGrafter"/>
</dbReference>